<organism evidence="1 2">
    <name type="scientific">Tistrella arctica</name>
    <dbReference type="NCBI Taxonomy" id="3133430"/>
    <lineage>
        <taxon>Bacteria</taxon>
        <taxon>Pseudomonadati</taxon>
        <taxon>Pseudomonadota</taxon>
        <taxon>Alphaproteobacteria</taxon>
        <taxon>Geminicoccales</taxon>
        <taxon>Geminicoccaceae</taxon>
        <taxon>Tistrella</taxon>
    </lineage>
</organism>
<dbReference type="EMBL" id="JBBKTW010000006">
    <property type="protein sequence ID" value="MEN2990100.1"/>
    <property type="molecule type" value="Genomic_DNA"/>
</dbReference>
<dbReference type="SUPFAM" id="SSF144052">
    <property type="entry name" value="Thermophilic metalloprotease-like"/>
    <property type="match status" value="1"/>
</dbReference>
<dbReference type="Proteomes" id="UP001413721">
    <property type="component" value="Unassembled WGS sequence"/>
</dbReference>
<gene>
    <name evidence="1" type="ORF">WG926_17405</name>
</gene>
<name>A0ABU9YMT8_9PROT</name>
<proteinExistence type="predicted"/>
<sequence>MNRIVIDPTRMRQFGAPDGAVFVLVTNEEMAPCFDVRTGPGYAGAETVLFRAGDRFIDMLPHLPERAHILVASPRAFFQSPPSGTVGDGRKLIAMACNSTPTDIETLRHFVAMVEATDPDAQQIMVDRLFHHGERTPWLDFHDARHGTHARFNHLSEAYRWNEQAGILGWGEQQLAPSGEVSVLPLHIWDFDTDLSLDIEGELIIEGRPILHHGAPSYHPADQARIYGRLASIADGPILARVTKGAVTGLEALTPAGRPAVDMLERMFDIDSRYRALWEIGFAVNTALRLYDGNTAMNEVYGGVNGTIHLGLGLTPYTQYHLDIICPHLSVMAADGEVIFGAPIAADMGEGTGVVGRMSRERSAACGCLT</sequence>
<protein>
    <submittedName>
        <fullName evidence="1">Uncharacterized protein</fullName>
    </submittedName>
</protein>
<comment type="caution">
    <text evidence="1">The sequence shown here is derived from an EMBL/GenBank/DDBJ whole genome shotgun (WGS) entry which is preliminary data.</text>
</comment>
<keyword evidence="2" id="KW-1185">Reference proteome</keyword>
<dbReference type="RefSeq" id="WP_345937908.1">
    <property type="nucleotide sequence ID" value="NZ_JBBKTW010000006.1"/>
</dbReference>
<evidence type="ECO:0000313" key="2">
    <source>
        <dbReference type="Proteomes" id="UP001413721"/>
    </source>
</evidence>
<accession>A0ABU9YMT8</accession>
<evidence type="ECO:0000313" key="1">
    <source>
        <dbReference type="EMBL" id="MEN2990100.1"/>
    </source>
</evidence>
<reference evidence="1 2" key="1">
    <citation type="submission" date="2024-03" db="EMBL/GenBank/DDBJ databases">
        <title>High-quality draft genome sequencing of Tistrella sp. BH-R2-4.</title>
        <authorList>
            <person name="Dong C."/>
        </authorList>
    </citation>
    <scope>NUCLEOTIDE SEQUENCE [LARGE SCALE GENOMIC DNA]</scope>
    <source>
        <strain evidence="1 2">BH-R2-4</strain>
    </source>
</reference>